<dbReference type="NCBIfam" id="TIGR02124">
    <property type="entry name" value="hypE"/>
    <property type="match status" value="1"/>
</dbReference>
<protein>
    <submittedName>
        <fullName evidence="4">Hydrogenase expression/formation protein HypE</fullName>
    </submittedName>
</protein>
<evidence type="ECO:0000259" key="3">
    <source>
        <dbReference type="Pfam" id="PF02769"/>
    </source>
</evidence>
<dbReference type="PIRSF" id="PIRSF005644">
    <property type="entry name" value="Hdrgns_mtr_HypE"/>
    <property type="match status" value="1"/>
</dbReference>
<dbReference type="InterPro" id="IPR016188">
    <property type="entry name" value="PurM-like_N"/>
</dbReference>
<evidence type="ECO:0000256" key="1">
    <source>
        <dbReference type="ARBA" id="ARBA00006243"/>
    </source>
</evidence>
<dbReference type="InterPro" id="IPR036921">
    <property type="entry name" value="PurM-like_N_sf"/>
</dbReference>
<proteinExistence type="inferred from homology"/>
<dbReference type="InterPro" id="IPR036676">
    <property type="entry name" value="PurM-like_C_sf"/>
</dbReference>
<accession>A0A3N9PE42</accession>
<dbReference type="Gene3D" id="3.90.650.10">
    <property type="entry name" value="PurM-like C-terminal domain"/>
    <property type="match status" value="1"/>
</dbReference>
<gene>
    <name evidence="4" type="primary">hypE</name>
    <name evidence="4" type="ORF">EH198_03995</name>
</gene>
<dbReference type="GO" id="GO:0051604">
    <property type="term" value="P:protein maturation"/>
    <property type="evidence" value="ECO:0007669"/>
    <property type="project" value="TreeGrafter"/>
</dbReference>
<dbReference type="PANTHER" id="PTHR30303:SF0">
    <property type="entry name" value="CARBAMOYL DEHYDRATASE HYPE"/>
    <property type="match status" value="1"/>
</dbReference>
<dbReference type="CDD" id="cd02197">
    <property type="entry name" value="HypE"/>
    <property type="match status" value="1"/>
</dbReference>
<organism evidence="4 5">
    <name type="scientific">Paenibacillus rhizophilus</name>
    <dbReference type="NCBI Taxonomy" id="1850366"/>
    <lineage>
        <taxon>Bacteria</taxon>
        <taxon>Bacillati</taxon>
        <taxon>Bacillota</taxon>
        <taxon>Bacilli</taxon>
        <taxon>Bacillales</taxon>
        <taxon>Paenibacillaceae</taxon>
        <taxon>Paenibacillus</taxon>
    </lineage>
</organism>
<dbReference type="OrthoDB" id="9801934at2"/>
<dbReference type="Pfam" id="PF00586">
    <property type="entry name" value="AIRS"/>
    <property type="match status" value="1"/>
</dbReference>
<feature type="domain" description="PurM-like C-terminal" evidence="3">
    <location>
        <begin position="161"/>
        <end position="313"/>
    </location>
</feature>
<dbReference type="AlphaFoldDB" id="A0A3N9PE42"/>
<evidence type="ECO:0000259" key="2">
    <source>
        <dbReference type="Pfam" id="PF00586"/>
    </source>
</evidence>
<dbReference type="Gene3D" id="3.30.1330.10">
    <property type="entry name" value="PurM-like, N-terminal domain"/>
    <property type="match status" value="1"/>
</dbReference>
<evidence type="ECO:0000313" key="5">
    <source>
        <dbReference type="Proteomes" id="UP000282529"/>
    </source>
</evidence>
<keyword evidence="5" id="KW-1185">Reference proteome</keyword>
<feature type="domain" description="PurM-like N-terminal" evidence="2">
    <location>
        <begin position="36"/>
        <end position="148"/>
    </location>
</feature>
<sequence>MSEIITLAHGSGGKLTHQLIQGIFQKHFRNDWLLEGGDSAVLETLPGQMAFTTDSYVIHPLFFKGGNIGKLAICGTVNDLAVCGAIPRYISCGWIIEEGFPLGELEEIAESMASTAQEAGVSIVTGDTKVVPRGCADKLFLNTSGVGFIPEGLQLSTALIRPGDRVIVTGTIGDHGTAILIEREQLRVETELASDCAPLNGMLELVTASMSGAVRLMRDPTRGGVATTLNEFTEGQGFGIRLEESTLPVKGEVSGLCGMLGMDPLYIANEGKAILVVDGAQADRVMELLRSHPFGRDAAVIGEVVADHPGKVYMRTLAGGNRIIDVLVGDQLPRIC</sequence>
<dbReference type="EMBL" id="RQPI01000001">
    <property type="protein sequence ID" value="RQW13577.1"/>
    <property type="molecule type" value="Genomic_DNA"/>
</dbReference>
<name>A0A3N9PE42_9BACL</name>
<dbReference type="Proteomes" id="UP000282529">
    <property type="component" value="Unassembled WGS sequence"/>
</dbReference>
<dbReference type="InterPro" id="IPR011854">
    <property type="entry name" value="HypE"/>
</dbReference>
<evidence type="ECO:0000313" key="4">
    <source>
        <dbReference type="EMBL" id="RQW13577.1"/>
    </source>
</evidence>
<comment type="caution">
    <text evidence="4">The sequence shown here is derived from an EMBL/GenBank/DDBJ whole genome shotgun (WGS) entry which is preliminary data.</text>
</comment>
<dbReference type="SUPFAM" id="SSF55326">
    <property type="entry name" value="PurM N-terminal domain-like"/>
    <property type="match status" value="1"/>
</dbReference>
<dbReference type="SUPFAM" id="SSF56042">
    <property type="entry name" value="PurM C-terminal domain-like"/>
    <property type="match status" value="1"/>
</dbReference>
<dbReference type="InterPro" id="IPR010918">
    <property type="entry name" value="PurM-like_C_dom"/>
</dbReference>
<comment type="similarity">
    <text evidence="1">Belongs to the HypE family.</text>
</comment>
<dbReference type="PANTHER" id="PTHR30303">
    <property type="entry name" value="HYDROGENASE ISOENZYMES FORMATION PROTEIN HYPE"/>
    <property type="match status" value="1"/>
</dbReference>
<reference evidence="4 5" key="1">
    <citation type="submission" date="2018-11" db="EMBL/GenBank/DDBJ databases">
        <title>Genome sequence of strain 7197.</title>
        <authorList>
            <person name="Gao J."/>
            <person name="Sun J."/>
        </authorList>
    </citation>
    <scope>NUCLEOTIDE SEQUENCE [LARGE SCALE GENOMIC DNA]</scope>
    <source>
        <strain evidence="4 5">7197</strain>
    </source>
</reference>
<dbReference type="Pfam" id="PF02769">
    <property type="entry name" value="AIRS_C"/>
    <property type="match status" value="1"/>
</dbReference>
<dbReference type="RefSeq" id="WP_124694220.1">
    <property type="nucleotide sequence ID" value="NZ_JBHUFE010000016.1"/>
</dbReference>